<sequence length="123" mass="14040">MSAKRSVMSTSKKNIKNNKAAKKGVEEITMNNNKNKNKNKGEGREDENPYFFSESSSFKTKVKTSEGSFRILQRFSKRSKLLRGIENYRIAILEMNPNTFAIPNHWDGNVVLYVAKGICVTLF</sequence>
<dbReference type="PANTHER" id="PTHR31189">
    <property type="entry name" value="OS03G0336100 PROTEIN-RELATED"/>
    <property type="match status" value="1"/>
</dbReference>
<dbReference type="InterPro" id="IPR011051">
    <property type="entry name" value="RmlC_Cupin_sf"/>
</dbReference>
<dbReference type="EMBL" id="JACGCM010002614">
    <property type="protein sequence ID" value="KAF6138142.1"/>
    <property type="molecule type" value="Genomic_DNA"/>
</dbReference>
<dbReference type="Proteomes" id="UP000541444">
    <property type="component" value="Unassembled WGS sequence"/>
</dbReference>
<dbReference type="PANTHER" id="PTHR31189:SF13">
    <property type="entry name" value="CUPINCIN"/>
    <property type="match status" value="1"/>
</dbReference>
<dbReference type="InterPro" id="IPR050253">
    <property type="entry name" value="Seed_Storage-Functional"/>
</dbReference>
<dbReference type="OrthoDB" id="851486at2759"/>
<feature type="region of interest" description="Disordered" evidence="1">
    <location>
        <begin position="1"/>
        <end position="49"/>
    </location>
</feature>
<proteinExistence type="predicted"/>
<organism evidence="2 3">
    <name type="scientific">Kingdonia uniflora</name>
    <dbReference type="NCBI Taxonomy" id="39325"/>
    <lineage>
        <taxon>Eukaryota</taxon>
        <taxon>Viridiplantae</taxon>
        <taxon>Streptophyta</taxon>
        <taxon>Embryophyta</taxon>
        <taxon>Tracheophyta</taxon>
        <taxon>Spermatophyta</taxon>
        <taxon>Magnoliopsida</taxon>
        <taxon>Ranunculales</taxon>
        <taxon>Circaeasteraceae</taxon>
        <taxon>Kingdonia</taxon>
    </lineage>
</organism>
<dbReference type="Gene3D" id="2.60.120.10">
    <property type="entry name" value="Jelly Rolls"/>
    <property type="match status" value="1"/>
</dbReference>
<gene>
    <name evidence="2" type="ORF">GIB67_033556</name>
</gene>
<evidence type="ECO:0000256" key="1">
    <source>
        <dbReference type="SAM" id="MobiDB-lite"/>
    </source>
</evidence>
<protein>
    <submittedName>
        <fullName evidence="2">Uncharacterized protein</fullName>
    </submittedName>
</protein>
<keyword evidence="3" id="KW-1185">Reference proteome</keyword>
<evidence type="ECO:0000313" key="3">
    <source>
        <dbReference type="Proteomes" id="UP000541444"/>
    </source>
</evidence>
<dbReference type="InterPro" id="IPR014710">
    <property type="entry name" value="RmlC-like_jellyroll"/>
</dbReference>
<reference evidence="2 3" key="1">
    <citation type="journal article" date="2020" name="IScience">
        <title>Genome Sequencing of the Endangered Kingdonia uniflora (Circaeasteraceae, Ranunculales) Reveals Potential Mechanisms of Evolutionary Specialization.</title>
        <authorList>
            <person name="Sun Y."/>
            <person name="Deng T."/>
            <person name="Zhang A."/>
            <person name="Moore M.J."/>
            <person name="Landis J.B."/>
            <person name="Lin N."/>
            <person name="Zhang H."/>
            <person name="Zhang X."/>
            <person name="Huang J."/>
            <person name="Zhang X."/>
            <person name="Sun H."/>
            <person name="Wang H."/>
        </authorList>
    </citation>
    <scope>NUCLEOTIDE SEQUENCE [LARGE SCALE GENOMIC DNA]</scope>
    <source>
        <strain evidence="2">TB1705</strain>
        <tissue evidence="2">Leaf</tissue>
    </source>
</reference>
<name>A0A7J7L6C3_9MAGN</name>
<dbReference type="SUPFAM" id="SSF51182">
    <property type="entry name" value="RmlC-like cupins"/>
    <property type="match status" value="1"/>
</dbReference>
<comment type="caution">
    <text evidence="2">The sequence shown here is derived from an EMBL/GenBank/DDBJ whole genome shotgun (WGS) entry which is preliminary data.</text>
</comment>
<dbReference type="AlphaFoldDB" id="A0A7J7L6C3"/>
<accession>A0A7J7L6C3</accession>
<evidence type="ECO:0000313" key="2">
    <source>
        <dbReference type="EMBL" id="KAF6138142.1"/>
    </source>
</evidence>
<feature type="compositionally biased region" description="Basic residues" evidence="1">
    <location>
        <begin position="13"/>
        <end position="22"/>
    </location>
</feature>